<dbReference type="EMBL" id="CM003146">
    <property type="protein sequence ID" value="KIS69062.1"/>
    <property type="molecule type" value="Genomic_DNA"/>
</dbReference>
<dbReference type="InterPro" id="IPR005629">
    <property type="entry name" value="Skn1/Kre6/Sbg1"/>
</dbReference>
<dbReference type="SUPFAM" id="SSF49899">
    <property type="entry name" value="Concanavalin A-like lectins/glucanases"/>
    <property type="match status" value="1"/>
</dbReference>
<evidence type="ECO:0000259" key="11">
    <source>
        <dbReference type="PROSITE" id="PS51762"/>
    </source>
</evidence>
<dbReference type="GO" id="GO:0031505">
    <property type="term" value="P:fungal-type cell wall organization"/>
    <property type="evidence" value="ECO:0000318"/>
    <property type="project" value="GO_Central"/>
</dbReference>
<evidence type="ECO:0000313" key="13">
    <source>
        <dbReference type="Proteomes" id="UP000000561"/>
    </source>
</evidence>
<keyword evidence="6 10" id="KW-0472">Membrane</keyword>
<evidence type="ECO:0000256" key="3">
    <source>
        <dbReference type="ARBA" id="ARBA00022692"/>
    </source>
</evidence>
<dbReference type="STRING" id="237631.A0A0D1C622"/>
<dbReference type="AlphaFoldDB" id="A0A0D1C622"/>
<dbReference type="InterPro" id="IPR000757">
    <property type="entry name" value="Beta-glucanase-like"/>
</dbReference>
<gene>
    <name evidence="12" type="ORF">UMAG_10364</name>
</gene>
<evidence type="ECO:0000256" key="9">
    <source>
        <dbReference type="SAM" id="MobiDB-lite"/>
    </source>
</evidence>
<keyword evidence="5 10" id="KW-1133">Transmembrane helix</keyword>
<dbReference type="GeneID" id="23566407"/>
<feature type="region of interest" description="Disordered" evidence="9">
    <location>
        <begin position="1"/>
        <end position="51"/>
    </location>
</feature>
<keyword evidence="13" id="KW-1185">Reference proteome</keyword>
<evidence type="ECO:0000256" key="6">
    <source>
        <dbReference type="ARBA" id="ARBA00023136"/>
    </source>
</evidence>
<evidence type="ECO:0000313" key="12">
    <source>
        <dbReference type="EMBL" id="KIS69062.1"/>
    </source>
</evidence>
<comment type="similarity">
    <text evidence="2">Belongs to the SKN1/KRE6 family.</text>
</comment>
<dbReference type="Proteomes" id="UP000000561">
    <property type="component" value="Chromosome 7"/>
</dbReference>
<dbReference type="FunCoup" id="A0A0D1C622">
    <property type="interactions" value="54"/>
</dbReference>
<dbReference type="KEGG" id="uma:UMAG_10364"/>
<dbReference type="InParanoid" id="A0A0D1C622"/>
<dbReference type="OrthoDB" id="412647at2759"/>
<feature type="domain" description="GH16" evidence="11">
    <location>
        <begin position="210"/>
        <end position="584"/>
    </location>
</feature>
<dbReference type="FunFam" id="2.60.120.200:FF:000135">
    <property type="entry name" value="Related to KRE6-glucan synthase subunit"/>
    <property type="match status" value="1"/>
</dbReference>
<dbReference type="Gene3D" id="2.60.120.200">
    <property type="match status" value="2"/>
</dbReference>
<organism evidence="12 13">
    <name type="scientific">Mycosarcoma maydis</name>
    <name type="common">Corn smut fungus</name>
    <name type="synonym">Ustilago maydis</name>
    <dbReference type="NCBI Taxonomy" id="5270"/>
    <lineage>
        <taxon>Eukaryota</taxon>
        <taxon>Fungi</taxon>
        <taxon>Dikarya</taxon>
        <taxon>Basidiomycota</taxon>
        <taxon>Ustilaginomycotina</taxon>
        <taxon>Ustilaginomycetes</taxon>
        <taxon>Ustilaginales</taxon>
        <taxon>Ustilaginaceae</taxon>
        <taxon>Mycosarcoma</taxon>
    </lineage>
</organism>
<evidence type="ECO:0000256" key="2">
    <source>
        <dbReference type="ARBA" id="ARBA00010962"/>
    </source>
</evidence>
<comment type="subcellular location">
    <subcellularLocation>
        <location evidence="1">Membrane</location>
        <topology evidence="1">Single-pass type II membrane protein</topology>
    </subcellularLocation>
</comment>
<evidence type="ECO:0000256" key="10">
    <source>
        <dbReference type="SAM" id="Phobius"/>
    </source>
</evidence>
<keyword evidence="8" id="KW-0961">Cell wall biogenesis/degradation</keyword>
<evidence type="ECO:0000256" key="1">
    <source>
        <dbReference type="ARBA" id="ARBA00004606"/>
    </source>
</evidence>
<evidence type="ECO:0000256" key="4">
    <source>
        <dbReference type="ARBA" id="ARBA00022968"/>
    </source>
</evidence>
<protein>
    <recommendedName>
        <fullName evidence="11">GH16 domain-containing protein</fullName>
    </recommendedName>
</protein>
<dbReference type="GO" id="GO:0006078">
    <property type="term" value="P:(1-&gt;6)-beta-D-glucan biosynthetic process"/>
    <property type="evidence" value="ECO:0000318"/>
    <property type="project" value="GO_Central"/>
</dbReference>
<dbReference type="PROSITE" id="PS51762">
    <property type="entry name" value="GH16_2"/>
    <property type="match status" value="1"/>
</dbReference>
<name>A0A0D1C622_MYCMD</name>
<accession>A0A0D1C622</accession>
<dbReference type="VEuPathDB" id="FungiDB:UMAG_10364"/>
<dbReference type="GO" id="GO:0015926">
    <property type="term" value="F:glucosidase activity"/>
    <property type="evidence" value="ECO:0000318"/>
    <property type="project" value="GO_Central"/>
</dbReference>
<keyword evidence="3 10" id="KW-0812">Transmembrane</keyword>
<dbReference type="RefSeq" id="XP_011389506.1">
    <property type="nucleotide sequence ID" value="XM_011391204.1"/>
</dbReference>
<dbReference type="GO" id="GO:0005886">
    <property type="term" value="C:plasma membrane"/>
    <property type="evidence" value="ECO:0000318"/>
    <property type="project" value="GO_Central"/>
</dbReference>
<keyword evidence="4" id="KW-0735">Signal-anchor</keyword>
<dbReference type="PANTHER" id="PTHR31361:SF15">
    <property type="entry name" value="GH16 DOMAIN-CONTAINING PROTEIN"/>
    <property type="match status" value="1"/>
</dbReference>
<dbReference type="CDD" id="cd02180">
    <property type="entry name" value="GH16_fungal_KRE6_glucanase"/>
    <property type="match status" value="1"/>
</dbReference>
<keyword evidence="7" id="KW-0325">Glycoprotein</keyword>
<dbReference type="InterPro" id="IPR013320">
    <property type="entry name" value="ConA-like_dom_sf"/>
</dbReference>
<feature type="transmembrane region" description="Helical" evidence="10">
    <location>
        <begin position="149"/>
        <end position="170"/>
    </location>
</feature>
<feature type="compositionally biased region" description="Low complexity" evidence="9">
    <location>
        <begin position="35"/>
        <end position="51"/>
    </location>
</feature>
<dbReference type="eggNOG" id="ENOG502QR13">
    <property type="taxonomic scope" value="Eukaryota"/>
</dbReference>
<evidence type="ECO:0000256" key="8">
    <source>
        <dbReference type="ARBA" id="ARBA00023316"/>
    </source>
</evidence>
<dbReference type="FunFam" id="2.60.120.200:FF:000140">
    <property type="entry name" value="Beta-glucan synthesis-associated protein"/>
    <property type="match status" value="1"/>
</dbReference>
<evidence type="ECO:0000256" key="7">
    <source>
        <dbReference type="ARBA" id="ARBA00023180"/>
    </source>
</evidence>
<dbReference type="Pfam" id="PF03935">
    <property type="entry name" value="SKN1_KRE6_Sbg1"/>
    <property type="match status" value="1"/>
</dbReference>
<proteinExistence type="inferred from homology"/>
<sequence>MATDTTFQADEEKARSNGLRLATDPSCLQRRPPATTESGSESSSSHNSTNSFLKPAAARPFATVSVPIATGVTAVDHDAYTPAASNSTLDLLAKHRSVQMIAWLYDYTGGPEDDDWLHEPGVERKRSLAHLAFGWCNISVRGICNVGSLLLLSSCLLMLFAGYPVLYLFLSRNPDQKATSFFGLGGTNGSGQVPALPLFSLVDSDTPFDAYAWTNPLDRVGYHLVFSDEFETAGRTFWPGDDPFWEAMDLHYWVTGDFEWYSPEAVNTSNGFLNVWMQEEATHNLNFRSGMLQSWNKFCFQGGYVEVSVILPGAHDTEGFWPAIWLLGNLGRAGYAGTTQGMWPYSYSSCDVGTLANQTNAQKTAPAAAINAHGLYSSSYDHKLSFLEGQRCSACTCDGEDHPGPNVGVGRSSPEIDIFEIQVNGAHGAASQSFQIAPFDANYTWDQSPKVAQLHGQDTMFNSYTGGVYQEAVSAVAKIPDTAFASSGGVPVTMGVQYDPDWTGDGTGSITWFLNGKPTWTLSGHSLKANRYTEIGQRIIPTEPMTLVINLALSDGFQKVKWDQVEFPAVMKVDYVRVYQKDGQEDRISCDPDDHPTSKYIHDHLDVYMNPNLTVWDQAKYPWPKNSFLGQC</sequence>
<dbReference type="GO" id="GO:0005789">
    <property type="term" value="C:endoplasmic reticulum membrane"/>
    <property type="evidence" value="ECO:0000318"/>
    <property type="project" value="GO_Central"/>
</dbReference>
<dbReference type="PANTHER" id="PTHR31361">
    <property type="entry name" value="BETA-GLUCAN SYNTHESIS-ASSOCIATED PROTEIN KRE6-RELATED"/>
    <property type="match status" value="1"/>
</dbReference>
<evidence type="ECO:0000256" key="5">
    <source>
        <dbReference type="ARBA" id="ARBA00022989"/>
    </source>
</evidence>
<reference evidence="12 13" key="1">
    <citation type="journal article" date="2006" name="Nature">
        <title>Insights from the genome of the biotrophic fungal plant pathogen Ustilago maydis.</title>
        <authorList>
            <person name="Kamper J."/>
            <person name="Kahmann R."/>
            <person name="Bolker M."/>
            <person name="Ma L.J."/>
            <person name="Brefort T."/>
            <person name="Saville B.J."/>
            <person name="Banuett F."/>
            <person name="Kronstad J.W."/>
            <person name="Gold S.E."/>
            <person name="Muller O."/>
            <person name="Perlin M.H."/>
            <person name="Wosten H.A."/>
            <person name="de Vries R."/>
            <person name="Ruiz-Herrera J."/>
            <person name="Reynaga-Pena C.G."/>
            <person name="Snetselaar K."/>
            <person name="McCann M."/>
            <person name="Perez-Martin J."/>
            <person name="Feldbrugge M."/>
            <person name="Basse C.W."/>
            <person name="Steinberg G."/>
            <person name="Ibeas J.I."/>
            <person name="Holloman W."/>
            <person name="Guzman P."/>
            <person name="Farman M."/>
            <person name="Stajich J.E."/>
            <person name="Sentandreu R."/>
            <person name="Gonzalez-Prieto J.M."/>
            <person name="Kennell J.C."/>
            <person name="Molina L."/>
            <person name="Schirawski J."/>
            <person name="Mendoza-Mendoza A."/>
            <person name="Greilinger D."/>
            <person name="Munch K."/>
            <person name="Rossel N."/>
            <person name="Scherer M."/>
            <person name="Vranes M."/>
            <person name="Ladendorf O."/>
            <person name="Vincon V."/>
            <person name="Fuchs U."/>
            <person name="Sandrock B."/>
            <person name="Meng S."/>
            <person name="Ho E.C."/>
            <person name="Cahill M.J."/>
            <person name="Boyce K.J."/>
            <person name="Klose J."/>
            <person name="Klosterman S.J."/>
            <person name="Deelstra H.J."/>
            <person name="Ortiz-Castellanos L."/>
            <person name="Li W."/>
            <person name="Sanchez-Alonso P."/>
            <person name="Schreier P.H."/>
            <person name="Hauser-Hahn I."/>
            <person name="Vaupel M."/>
            <person name="Koopmann E."/>
            <person name="Friedrich G."/>
            <person name="Voss H."/>
            <person name="Schluter T."/>
            <person name="Margolis J."/>
            <person name="Platt D."/>
            <person name="Swimmer C."/>
            <person name="Gnirke A."/>
            <person name="Chen F."/>
            <person name="Vysotskaia V."/>
            <person name="Mannhaupt G."/>
            <person name="Guldener U."/>
            <person name="Munsterkotter M."/>
            <person name="Haase D."/>
            <person name="Oesterheld M."/>
            <person name="Mewes H.W."/>
            <person name="Mauceli E.W."/>
            <person name="DeCaprio D."/>
            <person name="Wade C.M."/>
            <person name="Butler J."/>
            <person name="Young S."/>
            <person name="Jaffe D.B."/>
            <person name="Calvo S."/>
            <person name="Nusbaum C."/>
            <person name="Galagan J."/>
            <person name="Birren B.W."/>
        </authorList>
    </citation>
    <scope>NUCLEOTIDE SEQUENCE [LARGE SCALE GENOMIC DNA]</scope>
    <source>
        <strain evidence="13">DSM 14603 / FGSC 9021 / UM521</strain>
    </source>
</reference>